<dbReference type="SUPFAM" id="SSF50370">
    <property type="entry name" value="Ricin B-like lectins"/>
    <property type="match status" value="1"/>
</dbReference>
<comment type="caution">
    <text evidence="1">Lacks conserved residue(s) required for the propagation of feature annotation.</text>
</comment>
<dbReference type="PROSITE" id="PS50095">
    <property type="entry name" value="PLAT"/>
    <property type="match status" value="3"/>
</dbReference>
<reference evidence="3" key="1">
    <citation type="submission" date="2020-04" db="EMBL/GenBank/DDBJ databases">
        <authorList>
            <person name="Alioto T."/>
            <person name="Alioto T."/>
            <person name="Gomez Garrido J."/>
        </authorList>
    </citation>
    <scope>NUCLEOTIDE SEQUENCE</scope>
    <source>
        <strain evidence="3">A484AB</strain>
    </source>
</reference>
<feature type="compositionally biased region" description="Pro residues" evidence="2">
    <location>
        <begin position="614"/>
        <end position="635"/>
    </location>
</feature>
<dbReference type="InterPro" id="IPR052970">
    <property type="entry name" value="Inner_ear_hair_cell_LOXHD"/>
</dbReference>
<name>A0A7D9E0J8_PARCT</name>
<dbReference type="InterPro" id="IPR035992">
    <property type="entry name" value="Ricin_B-like_lectins"/>
</dbReference>
<sequence length="735" mass="80098">MCCIFSEAATYTVIVKTGTGRNPNSLIDGPGTDCDVKIKIHGKSRKTKLAVSTDSIKLKKSENINKFESGQTDTFTNLKDDEDLIDINKVEVKISGLWPLPHWLLDKIIITTEKGDKYEFSANTWLIKKDVYYPVTKLISASTASPPIQPVKPVTPQIQPVKPVITTSKVKYTVTVKTGDVKYGSTKAKIFIKIFGTSKKTRKPTNTSPIHLTGAVPEDKFLRSSTNTFNVEDDEDLMDLTKIEVMRDDKGNNWYLEDVSVATQDGNSFDFPAQAWVNTANQYFEFKVNTPPKPVTPAPQPPVPQPPAPPAPVKPSKPGVIYNIIVYTGSVAKEGSKAQVYMTFFGALATSSEIHLKSPALESSSQTSNSKIFQVQIEDVGQLLRIRIRQDVSGGSPNWKIEKVLIIFQLQIIYEFLVSSWLDVSKPLEKPVTDSYPATSLKFISYPQCIQPADSKMHPGPASSVMLLNPCGNLPNFFKLHRDGVIQHLASGMCFQGIQNGDPLKTAHGDRVTLNYPCTLYRPGYNTPHALQFKFTRGGSLMEIKSGKCISSNQGQANVALTFSTPCDNVDTIIGFIDKGNKVLYPQKVGKSPTKTPSTPGPPSTPTGKSPTKVPQPPTSPPNPLTPGTPPPPSPATVTAPPVTKPENYGSPVYCPSNCGSGSCTSTCQPLCCTNPQQPATAGFPSVVHCPSYCSPGQCRSECPAGCCFPNLVSWGNDQQYDENGDTNEDNDRRR</sequence>
<dbReference type="InterPro" id="IPR001024">
    <property type="entry name" value="PLAT/LH2_dom"/>
</dbReference>
<dbReference type="Proteomes" id="UP001152795">
    <property type="component" value="Unassembled WGS sequence"/>
</dbReference>
<dbReference type="InterPro" id="IPR036392">
    <property type="entry name" value="PLAT/LH2_dom_sf"/>
</dbReference>
<evidence type="ECO:0000313" key="4">
    <source>
        <dbReference type="Proteomes" id="UP001152795"/>
    </source>
</evidence>
<dbReference type="AlphaFoldDB" id="A0A7D9E0J8"/>
<dbReference type="PANTHER" id="PTHR45901">
    <property type="entry name" value="PROTEIN CBG12474"/>
    <property type="match status" value="1"/>
</dbReference>
<feature type="region of interest" description="Disordered" evidence="2">
    <location>
        <begin position="291"/>
        <end position="314"/>
    </location>
</feature>
<protein>
    <submittedName>
        <fullName evidence="3">Lipoxygenase homology domain-containing 1</fullName>
    </submittedName>
</protein>
<evidence type="ECO:0000256" key="2">
    <source>
        <dbReference type="SAM" id="MobiDB-lite"/>
    </source>
</evidence>
<dbReference type="Gene3D" id="2.40.180.10">
    <property type="entry name" value="Catalase core domain"/>
    <property type="match status" value="1"/>
</dbReference>
<accession>A0A7D9E0J8</accession>
<feature type="compositionally biased region" description="Low complexity" evidence="2">
    <location>
        <begin position="636"/>
        <end position="645"/>
    </location>
</feature>
<feature type="region of interest" description="Disordered" evidence="2">
    <location>
        <begin position="587"/>
        <end position="645"/>
    </location>
</feature>
<evidence type="ECO:0000256" key="1">
    <source>
        <dbReference type="PROSITE-ProRule" id="PRU00152"/>
    </source>
</evidence>
<dbReference type="Pfam" id="PF01477">
    <property type="entry name" value="PLAT"/>
    <property type="match status" value="3"/>
</dbReference>
<keyword evidence="4" id="KW-1185">Reference proteome</keyword>
<gene>
    <name evidence="3" type="ORF">PACLA_8A087252</name>
</gene>
<dbReference type="SMART" id="SM00308">
    <property type="entry name" value="LH2"/>
    <property type="match status" value="1"/>
</dbReference>
<dbReference type="SUPFAM" id="SSF49723">
    <property type="entry name" value="Lipase/lipooxygenase domain (PLAT/LH2 domain)"/>
    <property type="match status" value="3"/>
</dbReference>
<comment type="caution">
    <text evidence="3">The sequence shown here is derived from an EMBL/GenBank/DDBJ whole genome shotgun (WGS) entry which is preliminary data.</text>
</comment>
<dbReference type="Gene3D" id="2.60.60.20">
    <property type="entry name" value="PLAT/LH2 domain"/>
    <property type="match status" value="2"/>
</dbReference>
<dbReference type="OrthoDB" id="5988531at2759"/>
<organism evidence="3 4">
    <name type="scientific">Paramuricea clavata</name>
    <name type="common">Red gorgonian</name>
    <name type="synonym">Violescent sea-whip</name>
    <dbReference type="NCBI Taxonomy" id="317549"/>
    <lineage>
        <taxon>Eukaryota</taxon>
        <taxon>Metazoa</taxon>
        <taxon>Cnidaria</taxon>
        <taxon>Anthozoa</taxon>
        <taxon>Octocorallia</taxon>
        <taxon>Malacalcyonacea</taxon>
        <taxon>Plexauridae</taxon>
        <taxon>Paramuricea</taxon>
    </lineage>
</organism>
<dbReference type="PANTHER" id="PTHR45901:SF3">
    <property type="entry name" value="LIPOXYGENASE HOMOLOGY DOMAIN-CONTAINING PROTEIN 1"/>
    <property type="match status" value="1"/>
</dbReference>
<dbReference type="EMBL" id="CACRXK020003403">
    <property type="protein sequence ID" value="CAB3998637.1"/>
    <property type="molecule type" value="Genomic_DNA"/>
</dbReference>
<evidence type="ECO:0000313" key="3">
    <source>
        <dbReference type="EMBL" id="CAB3998637.1"/>
    </source>
</evidence>
<proteinExistence type="predicted"/>